<dbReference type="PRINTS" id="PR00081">
    <property type="entry name" value="GDHRDH"/>
</dbReference>
<dbReference type="PANTHER" id="PTHR42879">
    <property type="entry name" value="3-OXOACYL-(ACYL-CARRIER-PROTEIN) REDUCTASE"/>
    <property type="match status" value="1"/>
</dbReference>
<dbReference type="InterPro" id="IPR002347">
    <property type="entry name" value="SDR_fam"/>
</dbReference>
<accession>A0A382H5Q4</accession>
<dbReference type="PANTHER" id="PTHR42879:SF6">
    <property type="entry name" value="NADPH-DEPENDENT REDUCTASE BACG"/>
    <property type="match status" value="1"/>
</dbReference>
<dbReference type="EMBL" id="UINC01059335">
    <property type="protein sequence ID" value="SVB82628.1"/>
    <property type="molecule type" value="Genomic_DNA"/>
</dbReference>
<evidence type="ECO:0000313" key="2">
    <source>
        <dbReference type="EMBL" id="SVB82628.1"/>
    </source>
</evidence>
<dbReference type="SUPFAM" id="SSF51735">
    <property type="entry name" value="NAD(P)-binding Rossmann-fold domains"/>
    <property type="match status" value="1"/>
</dbReference>
<dbReference type="Gene3D" id="3.40.50.720">
    <property type="entry name" value="NAD(P)-binding Rossmann-like Domain"/>
    <property type="match status" value="1"/>
</dbReference>
<dbReference type="InterPro" id="IPR050259">
    <property type="entry name" value="SDR"/>
</dbReference>
<sequence length="219" mass="23481">MKNTLSLLANSDDQKHQYLIGDFNNPESIKEIMELHVSSGNKYHVLINNSGGPKGGPIIDADTSEFIETLNRHLICNHVLTQTLLEGMKLLNYGRIINIISTSVKEPIQGLGVSNTIRGAVASWAKTLSIEVGKHGITVNNILPGFTDTDRLTSLIKVKSQSQGMSEDDISMGMKKQVPLGRFGSSEETAKAIAFLASSAAGYINGVSLAVDGGRLSSI</sequence>
<dbReference type="InterPro" id="IPR036291">
    <property type="entry name" value="NAD(P)-bd_dom_sf"/>
</dbReference>
<organism evidence="2">
    <name type="scientific">marine metagenome</name>
    <dbReference type="NCBI Taxonomy" id="408172"/>
    <lineage>
        <taxon>unclassified sequences</taxon>
        <taxon>metagenomes</taxon>
        <taxon>ecological metagenomes</taxon>
    </lineage>
</organism>
<comment type="similarity">
    <text evidence="1">Belongs to the short-chain dehydrogenases/reductases (SDR) family.</text>
</comment>
<dbReference type="AlphaFoldDB" id="A0A382H5Q4"/>
<proteinExistence type="inferred from homology"/>
<name>A0A382H5Q4_9ZZZZ</name>
<reference evidence="2" key="1">
    <citation type="submission" date="2018-05" db="EMBL/GenBank/DDBJ databases">
        <authorList>
            <person name="Lanie J.A."/>
            <person name="Ng W.-L."/>
            <person name="Kazmierczak K.M."/>
            <person name="Andrzejewski T.M."/>
            <person name="Davidsen T.M."/>
            <person name="Wayne K.J."/>
            <person name="Tettelin H."/>
            <person name="Glass J.I."/>
            <person name="Rusch D."/>
            <person name="Podicherti R."/>
            <person name="Tsui H.-C.T."/>
            <person name="Winkler M.E."/>
        </authorList>
    </citation>
    <scope>NUCLEOTIDE SEQUENCE</scope>
</reference>
<gene>
    <name evidence="2" type="ORF">METZ01_LOCUS235482</name>
</gene>
<dbReference type="Pfam" id="PF13561">
    <property type="entry name" value="adh_short_C2"/>
    <property type="match status" value="1"/>
</dbReference>
<evidence type="ECO:0008006" key="3">
    <source>
        <dbReference type="Google" id="ProtNLM"/>
    </source>
</evidence>
<protein>
    <recommendedName>
        <fullName evidence="3">Short-chain dehydrogenase</fullName>
    </recommendedName>
</protein>
<evidence type="ECO:0000256" key="1">
    <source>
        <dbReference type="ARBA" id="ARBA00006484"/>
    </source>
</evidence>